<name>A0A1M5WUE5_9BACT</name>
<evidence type="ECO:0000259" key="1">
    <source>
        <dbReference type="Pfam" id="PF00535"/>
    </source>
</evidence>
<proteinExistence type="predicted"/>
<accession>A0A1M5WUE5</accession>
<sequence length="321" mass="35735">MTDDTQQQDRSATATISVIIPTKNGAATLRELLAALRIQTRRPDEILVIDSASDDDSVAVAEAYGAIVHRIGADDFDHGATRSLGAKMTHGEVLVYFTQDVLPADRAVIENLVAPLLRHKDVAMSYGRQLPAFGADELAAHLRCFNYPPEPAIREFADREQLGLAAIFASNSCAAYRRSMLAETGFFPDGLIFGEDTWVAGRLLMCGYKIAYAADAAVYHSHNQSRQDEFRRYFDIGVLHETENWLLTTYGGAGGRGIRYIKSGIISLGGRRSYSALAEFMVRVALKWVGYQMGRRFRLLPRSVAIRLSLNRNWWSRRAID</sequence>
<dbReference type="GO" id="GO:0016740">
    <property type="term" value="F:transferase activity"/>
    <property type="evidence" value="ECO:0007669"/>
    <property type="project" value="UniProtKB-KW"/>
</dbReference>
<evidence type="ECO:0000313" key="2">
    <source>
        <dbReference type="EMBL" id="SHH91111.1"/>
    </source>
</evidence>
<gene>
    <name evidence="2" type="ORF">SAMN02745124_02518</name>
</gene>
<dbReference type="Proteomes" id="UP000184139">
    <property type="component" value="Unassembled WGS sequence"/>
</dbReference>
<protein>
    <submittedName>
        <fullName evidence="2">Rhamnosyltransferase</fullName>
    </submittedName>
</protein>
<dbReference type="OrthoDB" id="9790005at2"/>
<feature type="domain" description="Glycosyltransferase 2-like" evidence="1">
    <location>
        <begin position="17"/>
        <end position="183"/>
    </location>
</feature>
<dbReference type="SUPFAM" id="SSF53448">
    <property type="entry name" value="Nucleotide-diphospho-sugar transferases"/>
    <property type="match status" value="1"/>
</dbReference>
<dbReference type="EMBL" id="FQXS01000015">
    <property type="protein sequence ID" value="SHH91111.1"/>
    <property type="molecule type" value="Genomic_DNA"/>
</dbReference>
<dbReference type="PANTHER" id="PTHR43685:SF13">
    <property type="entry name" value="O ANTIGEN BIOSYNTHESIS RHAMNOSYLTRANSFERASE RFBN"/>
    <property type="match status" value="1"/>
</dbReference>
<dbReference type="InterPro" id="IPR029044">
    <property type="entry name" value="Nucleotide-diphossugar_trans"/>
</dbReference>
<dbReference type="Gene3D" id="3.90.550.10">
    <property type="entry name" value="Spore Coat Polysaccharide Biosynthesis Protein SpsA, Chain A"/>
    <property type="match status" value="1"/>
</dbReference>
<dbReference type="Pfam" id="PF00535">
    <property type="entry name" value="Glycos_transf_2"/>
    <property type="match status" value="1"/>
</dbReference>
<evidence type="ECO:0000313" key="3">
    <source>
        <dbReference type="Proteomes" id="UP000184139"/>
    </source>
</evidence>
<organism evidence="2 3">
    <name type="scientific">Desulfofustis glycolicus DSM 9705</name>
    <dbReference type="NCBI Taxonomy" id="1121409"/>
    <lineage>
        <taxon>Bacteria</taxon>
        <taxon>Pseudomonadati</taxon>
        <taxon>Thermodesulfobacteriota</taxon>
        <taxon>Desulfobulbia</taxon>
        <taxon>Desulfobulbales</taxon>
        <taxon>Desulfocapsaceae</taxon>
        <taxon>Desulfofustis</taxon>
    </lineage>
</organism>
<keyword evidence="3" id="KW-1185">Reference proteome</keyword>
<dbReference type="RefSeq" id="WP_073376539.1">
    <property type="nucleotide sequence ID" value="NZ_FQXS01000015.1"/>
</dbReference>
<dbReference type="InterPro" id="IPR050834">
    <property type="entry name" value="Glycosyltransf_2"/>
</dbReference>
<reference evidence="2 3" key="1">
    <citation type="submission" date="2016-11" db="EMBL/GenBank/DDBJ databases">
        <authorList>
            <person name="Jaros S."/>
            <person name="Januszkiewicz K."/>
            <person name="Wedrychowicz H."/>
        </authorList>
    </citation>
    <scope>NUCLEOTIDE SEQUENCE [LARGE SCALE GENOMIC DNA]</scope>
    <source>
        <strain evidence="2 3">DSM 9705</strain>
    </source>
</reference>
<dbReference type="CDD" id="cd00761">
    <property type="entry name" value="Glyco_tranf_GTA_type"/>
    <property type="match status" value="1"/>
</dbReference>
<dbReference type="STRING" id="1121409.SAMN02745124_02518"/>
<dbReference type="PANTHER" id="PTHR43685">
    <property type="entry name" value="GLYCOSYLTRANSFERASE"/>
    <property type="match status" value="1"/>
</dbReference>
<dbReference type="AlphaFoldDB" id="A0A1M5WUE5"/>
<dbReference type="GO" id="GO:0044010">
    <property type="term" value="P:single-species biofilm formation"/>
    <property type="evidence" value="ECO:0007669"/>
    <property type="project" value="TreeGrafter"/>
</dbReference>
<keyword evidence="2" id="KW-0808">Transferase</keyword>
<dbReference type="InterPro" id="IPR001173">
    <property type="entry name" value="Glyco_trans_2-like"/>
</dbReference>